<dbReference type="AlphaFoldDB" id="A0A0A1UHS3"/>
<evidence type="ECO:0000313" key="3">
    <source>
        <dbReference type="Proteomes" id="UP000030108"/>
    </source>
</evidence>
<evidence type="ECO:0000256" key="1">
    <source>
        <dbReference type="SAM" id="MobiDB-lite"/>
    </source>
</evidence>
<dbReference type="EMBL" id="JATN01000321">
    <property type="protein sequence ID" value="EUC58459.1"/>
    <property type="molecule type" value="Genomic_DNA"/>
</dbReference>
<protein>
    <submittedName>
        <fullName evidence="2">Lactonase domain protein, putative</fullName>
    </submittedName>
</protein>
<evidence type="ECO:0000313" key="2">
    <source>
        <dbReference type="EMBL" id="EUC58459.1"/>
    </source>
</evidence>
<proteinExistence type="predicted"/>
<reference evidence="3" key="1">
    <citation type="journal article" date="2014" name="Genome Announc.">
        <title>Draft genome sequence of the plant-pathogenic soil fungus Rhizoctonia solani anastomosis group 3 strain Rhs1AP.</title>
        <authorList>
            <person name="Cubeta M.A."/>
            <person name="Thomas E."/>
            <person name="Dean R.A."/>
            <person name="Jabaji S."/>
            <person name="Neate S.M."/>
            <person name="Tavantzis S."/>
            <person name="Toda T."/>
            <person name="Vilgalys R."/>
            <person name="Bharathan N."/>
            <person name="Fedorova-Abrams N."/>
            <person name="Pakala S.B."/>
            <person name="Pakala S.M."/>
            <person name="Zafar N."/>
            <person name="Joardar V."/>
            <person name="Losada L."/>
            <person name="Nierman W.C."/>
        </authorList>
    </citation>
    <scope>NUCLEOTIDE SEQUENCE [LARGE SCALE GENOMIC DNA]</scope>
    <source>
        <strain evidence="3">AG-3</strain>
    </source>
</reference>
<accession>A0A0A1UHS3</accession>
<feature type="region of interest" description="Disordered" evidence="1">
    <location>
        <begin position="1"/>
        <end position="23"/>
    </location>
</feature>
<organism evidence="2 3">
    <name type="scientific">Rhizoctonia solani AG-3 Rhs1AP</name>
    <dbReference type="NCBI Taxonomy" id="1086054"/>
    <lineage>
        <taxon>Eukaryota</taxon>
        <taxon>Fungi</taxon>
        <taxon>Dikarya</taxon>
        <taxon>Basidiomycota</taxon>
        <taxon>Agaricomycotina</taxon>
        <taxon>Agaricomycetes</taxon>
        <taxon>Cantharellales</taxon>
        <taxon>Ceratobasidiaceae</taxon>
        <taxon>Rhizoctonia</taxon>
    </lineage>
</organism>
<dbReference type="OrthoDB" id="3151515at2759"/>
<comment type="caution">
    <text evidence="2">The sequence shown here is derived from an EMBL/GenBank/DDBJ whole genome shotgun (WGS) entry which is preliminary data.</text>
</comment>
<sequence length="410" mass="46620">MHRSSVSSSQTGARSHRSRITTASELATKPEFDDWARELKLEKHIERNLTDTPIFSAIKTIQSHSKIFPPWVRDKRSNNYSFIPPAYQKWKDVLCSSLQADDEYTFVDGGEADSAFPFAIGIIVQLCHHQDRLASVNRTSLDSNTDIHFILDSLMMHSCDGDGDEFLVYSTEQKLRLPATSSTKANVVTTTADGVSSLDIIEFDPYTIHIDYRESMSAFSTKNPTLHLILVHCVVEYKRLGVGENQMKMGMVSALYQKKVLGIHNQFVFGIFQFNKDGLQVVAGIWEADTIKLYNVGKYSLRHPVSLVELYLVLRGMKRLAADYRKELLNSSKTLRGVFKTNPPVNEWATRDTNTIHELPEETDDEPQHGDSHFQRGLSTLELWDMAARINAFHESIRNCDPYSLWQVDP</sequence>
<name>A0A0A1UHS3_9AGAM</name>
<dbReference type="Proteomes" id="UP000030108">
    <property type="component" value="Unassembled WGS sequence"/>
</dbReference>
<feature type="compositionally biased region" description="Polar residues" evidence="1">
    <location>
        <begin position="1"/>
        <end position="13"/>
    </location>
</feature>
<gene>
    <name evidence="2" type="ORF">RSOL_255330</name>
</gene>